<accession>A0AAD9FRR5</accession>
<dbReference type="GO" id="GO:0006506">
    <property type="term" value="P:GPI anchor biosynthetic process"/>
    <property type="evidence" value="ECO:0007669"/>
    <property type="project" value="TreeGrafter"/>
</dbReference>
<dbReference type="AlphaFoldDB" id="A0AAD9FRR5"/>
<dbReference type="SUPFAM" id="SSF53448">
    <property type="entry name" value="Nucleotide-diphospho-sugar transferases"/>
    <property type="match status" value="1"/>
</dbReference>
<dbReference type="Pfam" id="PF00535">
    <property type="entry name" value="Glycos_transf_2"/>
    <property type="match status" value="1"/>
</dbReference>
<dbReference type="InterPro" id="IPR029044">
    <property type="entry name" value="Nucleotide-diphossugar_trans"/>
</dbReference>
<dbReference type="FunFam" id="3.90.550.10:FF:000082">
    <property type="entry name" value="Dolichol-phosphate mannosyltransferase subunit 1"/>
    <property type="match status" value="1"/>
</dbReference>
<reference evidence="6" key="1">
    <citation type="submission" date="2023-02" db="EMBL/GenBank/DDBJ databases">
        <title>Identification and recombinant expression of a fungal hydrolase from Papiliotrema laurentii that hydrolyzes apple cutin and clears colloidal polyester polyurethane.</title>
        <authorList>
            <consortium name="DOE Joint Genome Institute"/>
            <person name="Roman V.A."/>
            <person name="Bojanowski C."/>
            <person name="Crable B.R."/>
            <person name="Wagner D.N."/>
            <person name="Hung C.S."/>
            <person name="Nadeau L.J."/>
            <person name="Schratz L."/>
            <person name="Haridas S."/>
            <person name="Pangilinan J."/>
            <person name="Lipzen A."/>
            <person name="Na H."/>
            <person name="Yan M."/>
            <person name="Ng V."/>
            <person name="Grigoriev I.V."/>
            <person name="Spatafora J.W."/>
            <person name="Barlow D."/>
            <person name="Biffinger J."/>
            <person name="Kelley-Loughnane N."/>
            <person name="Varaljay V.A."/>
            <person name="Crookes-Goodson W.J."/>
        </authorList>
    </citation>
    <scope>NUCLEOTIDE SEQUENCE</scope>
    <source>
        <strain evidence="6">5307AH</strain>
    </source>
</reference>
<keyword evidence="2 4" id="KW-0328">Glycosyltransferase</keyword>
<comment type="pathway">
    <text evidence="4">Protein modification; protein glycosylation.</text>
</comment>
<dbReference type="CDD" id="cd06442">
    <property type="entry name" value="DPM1_like"/>
    <property type="match status" value="1"/>
</dbReference>
<dbReference type="Gene3D" id="3.90.550.10">
    <property type="entry name" value="Spore Coat Polysaccharide Biosynthesis Protein SpsA, Chain A"/>
    <property type="match status" value="1"/>
</dbReference>
<evidence type="ECO:0000256" key="2">
    <source>
        <dbReference type="ARBA" id="ARBA00022676"/>
    </source>
</evidence>
<dbReference type="GO" id="GO:0035269">
    <property type="term" value="P:protein O-linked glycosylation via mannose"/>
    <property type="evidence" value="ECO:0007669"/>
    <property type="project" value="TreeGrafter"/>
</dbReference>
<evidence type="ECO:0000313" key="7">
    <source>
        <dbReference type="Proteomes" id="UP001182556"/>
    </source>
</evidence>
<evidence type="ECO:0000313" key="6">
    <source>
        <dbReference type="EMBL" id="KAK1924992.1"/>
    </source>
</evidence>
<comment type="subunit">
    <text evidence="4">Component of the dolichol-phosphate mannose (DPM) synthase complex.</text>
</comment>
<dbReference type="EC" id="2.4.1.83" evidence="4"/>
<dbReference type="InterPro" id="IPR001173">
    <property type="entry name" value="Glyco_trans_2-like"/>
</dbReference>
<evidence type="ECO:0000256" key="4">
    <source>
        <dbReference type="RuleBase" id="RU365083"/>
    </source>
</evidence>
<comment type="subcellular location">
    <subcellularLocation>
        <location evidence="4">Endoplasmic reticulum</location>
    </subcellularLocation>
</comment>
<comment type="similarity">
    <text evidence="1 4">Belongs to the glycosyltransferase 2 family.</text>
</comment>
<evidence type="ECO:0000259" key="5">
    <source>
        <dbReference type="Pfam" id="PF00535"/>
    </source>
</evidence>
<feature type="domain" description="Glycosyltransferase 2-like" evidence="5">
    <location>
        <begin position="21"/>
        <end position="207"/>
    </location>
</feature>
<dbReference type="Proteomes" id="UP001182556">
    <property type="component" value="Unassembled WGS sequence"/>
</dbReference>
<dbReference type="GO" id="GO:0005789">
    <property type="term" value="C:endoplasmic reticulum membrane"/>
    <property type="evidence" value="ECO:0007669"/>
    <property type="project" value="TreeGrafter"/>
</dbReference>
<keyword evidence="3 4" id="KW-0808">Transferase</keyword>
<comment type="function">
    <text evidence="4">Transfers mannose from GDP-mannose to dolichol monophosphate to form dolichol phosphate mannose (Dol-P-Man) which is the mannosyl donor in pathways leading to N-glycosylation, glycosyl phosphatidylinositol membrane anchoring, and O-mannosylation of proteins.</text>
</comment>
<dbReference type="PANTHER" id="PTHR43398:SF1">
    <property type="entry name" value="DOLICHOL-PHOSPHATE MANNOSYLTRANSFERASE SUBUNIT 1"/>
    <property type="match status" value="1"/>
</dbReference>
<protein>
    <recommendedName>
        <fullName evidence="4">Dolichol-phosphate mannosyltransferase subunit 1</fullName>
        <ecNumber evidence="4">2.4.1.83</ecNumber>
    </recommendedName>
</protein>
<keyword evidence="4" id="KW-0256">Endoplasmic reticulum</keyword>
<name>A0AAD9FRR5_PAPLA</name>
<dbReference type="EMBL" id="JAODAN010000004">
    <property type="protein sequence ID" value="KAK1924992.1"/>
    <property type="molecule type" value="Genomic_DNA"/>
</dbReference>
<organism evidence="6 7">
    <name type="scientific">Papiliotrema laurentii</name>
    <name type="common">Cryptococcus laurentii</name>
    <dbReference type="NCBI Taxonomy" id="5418"/>
    <lineage>
        <taxon>Eukaryota</taxon>
        <taxon>Fungi</taxon>
        <taxon>Dikarya</taxon>
        <taxon>Basidiomycota</taxon>
        <taxon>Agaricomycotina</taxon>
        <taxon>Tremellomycetes</taxon>
        <taxon>Tremellales</taxon>
        <taxon>Rhynchogastremaceae</taxon>
        <taxon>Papiliotrema</taxon>
    </lineage>
</organism>
<gene>
    <name evidence="6" type="ORF">DB88DRAFT_487542</name>
</gene>
<proteinExistence type="inferred from homology"/>
<comment type="catalytic activity">
    <reaction evidence="4">
        <text>a di-trans,poly-cis-dolichyl phosphate + GDP-alpha-D-mannose = a di-trans,poly-cis-dolichyl beta-D-mannosyl phosphate + GDP</text>
        <dbReference type="Rhea" id="RHEA:21184"/>
        <dbReference type="Rhea" id="RHEA-COMP:19498"/>
        <dbReference type="Rhea" id="RHEA-COMP:19501"/>
        <dbReference type="ChEBI" id="CHEBI:57527"/>
        <dbReference type="ChEBI" id="CHEBI:57683"/>
        <dbReference type="ChEBI" id="CHEBI:58189"/>
        <dbReference type="ChEBI" id="CHEBI:58211"/>
    </reaction>
</comment>
<evidence type="ECO:0000256" key="1">
    <source>
        <dbReference type="ARBA" id="ARBA00006739"/>
    </source>
</evidence>
<evidence type="ECO:0000256" key="3">
    <source>
        <dbReference type="ARBA" id="ARBA00022679"/>
    </source>
</evidence>
<dbReference type="PANTHER" id="PTHR43398">
    <property type="entry name" value="DOLICHOL-PHOSPHATE MANNOSYLTRANSFERASE SUBUNIT 1"/>
    <property type="match status" value="1"/>
</dbReference>
<dbReference type="InterPro" id="IPR039528">
    <property type="entry name" value="DPM1-like"/>
</dbReference>
<sequence length="269" mass="29534">MAHTIIDMPSTTSVSGSDKYSVILPTYNERKNLPIIVWLLAKTFTTQGIDWEIIVVDDASPDGTQDVARQLAKTYGEDRVVLKPRSGKLGLGTAYVHGLNYCTGTFVIIMDADFSHHPKFIPEFIKQQKLHNLDIVTGTRYSSSPSPAPKGSSPSVGLGPGGVYGWDLKRKLVSRGANYLADTVLTPGVSDLTGSFRLYRLPVLRDIISRCTSKGYVFQMEIIVRARALGYTVGEVPITFVDRIYGESKLGGSEIVQYAKGVASLWWNV</sequence>
<dbReference type="GO" id="GO:0006488">
    <property type="term" value="P:dolichol-linked oligosaccharide biosynthetic process"/>
    <property type="evidence" value="ECO:0007669"/>
    <property type="project" value="TreeGrafter"/>
</dbReference>
<dbReference type="GO" id="GO:0004582">
    <property type="term" value="F:dolichyl-phosphate beta-D-mannosyltransferase activity"/>
    <property type="evidence" value="ECO:0007669"/>
    <property type="project" value="UniProtKB-UniRule"/>
</dbReference>
<comment type="caution">
    <text evidence="6">The sequence shown here is derived from an EMBL/GenBank/DDBJ whole genome shotgun (WGS) entry which is preliminary data.</text>
</comment>
<keyword evidence="7" id="KW-1185">Reference proteome</keyword>